<feature type="compositionally biased region" description="Low complexity" evidence="1">
    <location>
        <begin position="269"/>
        <end position="294"/>
    </location>
</feature>
<evidence type="ECO:0000313" key="2">
    <source>
        <dbReference type="EMBL" id="EJT78114.1"/>
    </source>
</evidence>
<gene>
    <name evidence="3" type="primary">20343675</name>
    <name evidence="2" type="ORF">GGTG_03217</name>
</gene>
<proteinExistence type="predicted"/>
<dbReference type="AlphaFoldDB" id="J3NPK9"/>
<dbReference type="GeneID" id="20343675"/>
<dbReference type="VEuPathDB" id="FungiDB:GGTG_03217"/>
<dbReference type="eggNOG" id="ENOG502RMVT">
    <property type="taxonomic scope" value="Eukaryota"/>
</dbReference>
<accession>J3NPK9</accession>
<dbReference type="Proteomes" id="UP000006039">
    <property type="component" value="Unassembled WGS sequence"/>
</dbReference>
<evidence type="ECO:0000313" key="3">
    <source>
        <dbReference type="EnsemblFungi" id="EJT78114"/>
    </source>
</evidence>
<reference evidence="2" key="3">
    <citation type="submission" date="2010-09" db="EMBL/GenBank/DDBJ databases">
        <title>Annotation of Gaeumannomyces graminis var. tritici R3-111a-1.</title>
        <authorList>
            <consortium name="The Broad Institute Genome Sequencing Platform"/>
            <person name="Ma L.-J."/>
            <person name="Dead R."/>
            <person name="Young S.K."/>
            <person name="Zeng Q."/>
            <person name="Gargeya S."/>
            <person name="Fitzgerald M."/>
            <person name="Haas B."/>
            <person name="Abouelleil A."/>
            <person name="Alvarado L."/>
            <person name="Arachchi H.M."/>
            <person name="Berlin A."/>
            <person name="Brown A."/>
            <person name="Chapman S.B."/>
            <person name="Chen Z."/>
            <person name="Dunbar C."/>
            <person name="Freedman E."/>
            <person name="Gearin G."/>
            <person name="Gellesch M."/>
            <person name="Goldberg J."/>
            <person name="Griggs A."/>
            <person name="Gujja S."/>
            <person name="Heiman D."/>
            <person name="Howarth C."/>
            <person name="Larson L."/>
            <person name="Lui A."/>
            <person name="MacDonald P.J.P."/>
            <person name="Mehta T."/>
            <person name="Montmayeur A."/>
            <person name="Murphy C."/>
            <person name="Neiman D."/>
            <person name="Pearson M."/>
            <person name="Priest M."/>
            <person name="Roberts A."/>
            <person name="Saif S."/>
            <person name="Shea T."/>
            <person name="Shenoy N."/>
            <person name="Sisk P."/>
            <person name="Stolte C."/>
            <person name="Sykes S."/>
            <person name="Yandava C."/>
            <person name="Wortman J."/>
            <person name="Nusbaum C."/>
            <person name="Birren B."/>
        </authorList>
    </citation>
    <scope>NUCLEOTIDE SEQUENCE</scope>
    <source>
        <strain evidence="2">R3-111a-1</strain>
    </source>
</reference>
<reference evidence="2" key="2">
    <citation type="submission" date="2010-07" db="EMBL/GenBank/DDBJ databases">
        <authorList>
            <consortium name="The Broad Institute Genome Sequencing Platform"/>
            <consortium name="Broad Institute Genome Sequencing Center for Infectious Disease"/>
            <person name="Ma L.-J."/>
            <person name="Dead R."/>
            <person name="Young S."/>
            <person name="Zeng Q."/>
            <person name="Koehrsen M."/>
            <person name="Alvarado L."/>
            <person name="Berlin A."/>
            <person name="Chapman S.B."/>
            <person name="Chen Z."/>
            <person name="Freedman E."/>
            <person name="Gellesch M."/>
            <person name="Goldberg J."/>
            <person name="Griggs A."/>
            <person name="Gujja S."/>
            <person name="Heilman E.R."/>
            <person name="Heiman D."/>
            <person name="Hepburn T."/>
            <person name="Howarth C."/>
            <person name="Jen D."/>
            <person name="Larson L."/>
            <person name="Mehta T."/>
            <person name="Neiman D."/>
            <person name="Pearson M."/>
            <person name="Roberts A."/>
            <person name="Saif S."/>
            <person name="Shea T."/>
            <person name="Shenoy N."/>
            <person name="Sisk P."/>
            <person name="Stolte C."/>
            <person name="Sykes S."/>
            <person name="Walk T."/>
            <person name="White J."/>
            <person name="Yandava C."/>
            <person name="Haas B."/>
            <person name="Nusbaum C."/>
            <person name="Birren B."/>
        </authorList>
    </citation>
    <scope>NUCLEOTIDE SEQUENCE</scope>
    <source>
        <strain evidence="2">R3-111a-1</strain>
    </source>
</reference>
<evidence type="ECO:0000256" key="1">
    <source>
        <dbReference type="SAM" id="MobiDB-lite"/>
    </source>
</evidence>
<feature type="region of interest" description="Disordered" evidence="1">
    <location>
        <begin position="1"/>
        <end position="28"/>
    </location>
</feature>
<feature type="compositionally biased region" description="Acidic residues" evidence="1">
    <location>
        <begin position="15"/>
        <end position="28"/>
    </location>
</feature>
<dbReference type="EnsemblFungi" id="EJT78114">
    <property type="protein sequence ID" value="EJT78114"/>
    <property type="gene ID" value="GGTG_03217"/>
</dbReference>
<feature type="compositionally biased region" description="Low complexity" evidence="1">
    <location>
        <begin position="201"/>
        <end position="224"/>
    </location>
</feature>
<dbReference type="OrthoDB" id="10519862at2759"/>
<dbReference type="RefSeq" id="XP_009219259.1">
    <property type="nucleotide sequence ID" value="XM_009220995.1"/>
</dbReference>
<evidence type="ECO:0000313" key="4">
    <source>
        <dbReference type="Proteomes" id="UP000006039"/>
    </source>
</evidence>
<protein>
    <recommendedName>
        <fullName evidence="5">Chromo domain-containing protein</fullName>
    </recommendedName>
</protein>
<feature type="region of interest" description="Disordered" evidence="1">
    <location>
        <begin position="174"/>
        <end position="303"/>
    </location>
</feature>
<dbReference type="HOGENOM" id="CLU_704141_0_0_1"/>
<name>J3NPK9_GAET3</name>
<reference evidence="3" key="5">
    <citation type="submission" date="2018-04" db="UniProtKB">
        <authorList>
            <consortium name="EnsemblFungi"/>
        </authorList>
    </citation>
    <scope>IDENTIFICATION</scope>
    <source>
        <strain evidence="3">R3-111a-1</strain>
    </source>
</reference>
<evidence type="ECO:0008006" key="5">
    <source>
        <dbReference type="Google" id="ProtNLM"/>
    </source>
</evidence>
<sequence>MVKTTEDAPATTGPQDDDDGQPAPDYDDALDSIVDWSINRKDSTVTLTTRRATDDARREVPEEWVQRVNEDKVVAYWASFGRARENTIKCATYRVFRILGHRPGKAPGLLIHWVGYRGDPRDGSASWEPLDVIMRSSEALVLEYLAANGLTRQLTPKKRGAGATAAAAAAAAAAAGGGDNNGATTTTTTTTTPARGRRARTSSASAPDDRTAAATTTTATPAATSKKRRANSEAPPAKRARKSDGSGANDVNRPPAAKTPAKRGRPSLKSKAPAAAATSVSPSSSKSSPIAAPSRRPRAPPAAAVAAGAMQQGDVLFRLDLNISGVLHKDVQKLLELATELTAQGRSVSLNTQITPL</sequence>
<reference evidence="4" key="1">
    <citation type="submission" date="2010-07" db="EMBL/GenBank/DDBJ databases">
        <title>The genome sequence of Gaeumannomyces graminis var. tritici strain R3-111a-1.</title>
        <authorList>
            <consortium name="The Broad Institute Genome Sequencing Platform"/>
            <person name="Ma L.-J."/>
            <person name="Dead R."/>
            <person name="Young S."/>
            <person name="Zeng Q."/>
            <person name="Koehrsen M."/>
            <person name="Alvarado L."/>
            <person name="Berlin A."/>
            <person name="Chapman S.B."/>
            <person name="Chen Z."/>
            <person name="Freedman E."/>
            <person name="Gellesch M."/>
            <person name="Goldberg J."/>
            <person name="Griggs A."/>
            <person name="Gujja S."/>
            <person name="Heilman E.R."/>
            <person name="Heiman D."/>
            <person name="Hepburn T."/>
            <person name="Howarth C."/>
            <person name="Jen D."/>
            <person name="Larson L."/>
            <person name="Mehta T."/>
            <person name="Neiman D."/>
            <person name="Pearson M."/>
            <person name="Roberts A."/>
            <person name="Saif S."/>
            <person name="Shea T."/>
            <person name="Shenoy N."/>
            <person name="Sisk P."/>
            <person name="Stolte C."/>
            <person name="Sykes S."/>
            <person name="Walk T."/>
            <person name="White J."/>
            <person name="Yandava C."/>
            <person name="Haas B."/>
            <person name="Nusbaum C."/>
            <person name="Birren B."/>
        </authorList>
    </citation>
    <scope>NUCLEOTIDE SEQUENCE [LARGE SCALE GENOMIC DNA]</scope>
    <source>
        <strain evidence="4">R3-111a-1</strain>
    </source>
</reference>
<dbReference type="EMBL" id="GL385396">
    <property type="protein sequence ID" value="EJT78114.1"/>
    <property type="molecule type" value="Genomic_DNA"/>
</dbReference>
<organism evidence="2">
    <name type="scientific">Gaeumannomyces tritici (strain R3-111a-1)</name>
    <name type="common">Wheat and barley take-all root rot fungus</name>
    <name type="synonym">Gaeumannomyces graminis var. tritici</name>
    <dbReference type="NCBI Taxonomy" id="644352"/>
    <lineage>
        <taxon>Eukaryota</taxon>
        <taxon>Fungi</taxon>
        <taxon>Dikarya</taxon>
        <taxon>Ascomycota</taxon>
        <taxon>Pezizomycotina</taxon>
        <taxon>Sordariomycetes</taxon>
        <taxon>Sordariomycetidae</taxon>
        <taxon>Magnaporthales</taxon>
        <taxon>Magnaporthaceae</taxon>
        <taxon>Gaeumannomyces</taxon>
    </lineage>
</organism>
<reference evidence="3" key="4">
    <citation type="journal article" date="2015" name="G3 (Bethesda)">
        <title>Genome sequences of three phytopathogenic species of the Magnaporthaceae family of fungi.</title>
        <authorList>
            <person name="Okagaki L.H."/>
            <person name="Nunes C.C."/>
            <person name="Sailsbery J."/>
            <person name="Clay B."/>
            <person name="Brown D."/>
            <person name="John T."/>
            <person name="Oh Y."/>
            <person name="Young N."/>
            <person name="Fitzgerald M."/>
            <person name="Haas B.J."/>
            <person name="Zeng Q."/>
            <person name="Young S."/>
            <person name="Adiconis X."/>
            <person name="Fan L."/>
            <person name="Levin J.Z."/>
            <person name="Mitchell T.K."/>
            <person name="Okubara P.A."/>
            <person name="Farman M.L."/>
            <person name="Kohn L.M."/>
            <person name="Birren B."/>
            <person name="Ma L.-J."/>
            <person name="Dean R.A."/>
        </authorList>
    </citation>
    <scope>NUCLEOTIDE SEQUENCE</scope>
    <source>
        <strain evidence="3">R3-111a-1</strain>
    </source>
</reference>
<keyword evidence="4" id="KW-1185">Reference proteome</keyword>
<feature type="compositionally biased region" description="Low complexity" evidence="1">
    <location>
        <begin position="181"/>
        <end position="194"/>
    </location>
</feature>